<dbReference type="InterPro" id="IPR011701">
    <property type="entry name" value="MFS"/>
</dbReference>
<feature type="domain" description="Major facilitator superfamily (MFS) profile" evidence="7">
    <location>
        <begin position="16"/>
        <end position="405"/>
    </location>
</feature>
<dbReference type="PRINTS" id="PR01035">
    <property type="entry name" value="TCRTETA"/>
</dbReference>
<dbReference type="GO" id="GO:0016020">
    <property type="term" value="C:membrane"/>
    <property type="evidence" value="ECO:0007669"/>
    <property type="project" value="UniProtKB-SubCell"/>
</dbReference>
<dbReference type="PANTHER" id="PTHR23504">
    <property type="entry name" value="MAJOR FACILITATOR SUPERFAMILY DOMAIN-CONTAINING PROTEIN 10"/>
    <property type="match status" value="1"/>
</dbReference>
<feature type="transmembrane region" description="Helical" evidence="6">
    <location>
        <begin position="313"/>
        <end position="334"/>
    </location>
</feature>
<dbReference type="SUPFAM" id="SSF103473">
    <property type="entry name" value="MFS general substrate transporter"/>
    <property type="match status" value="1"/>
</dbReference>
<feature type="transmembrane region" description="Helical" evidence="6">
    <location>
        <begin position="143"/>
        <end position="165"/>
    </location>
</feature>
<dbReference type="PANTHER" id="PTHR23504:SF15">
    <property type="entry name" value="MAJOR FACILITATOR SUPERFAMILY (MFS) PROFILE DOMAIN-CONTAINING PROTEIN"/>
    <property type="match status" value="1"/>
</dbReference>
<feature type="transmembrane region" description="Helical" evidence="6">
    <location>
        <begin position="226"/>
        <end position="247"/>
    </location>
</feature>
<sequence length="406" mass="45607">MLTEKYQNEKRKLYLVSIENLLAWIITGMTSIAYVSVINSIYEEDLSKASLFYGIVEAIYCLGQAFGNCFLGVFSDKFGRKNTFIIVLAGFGLDYLICSYTSSKFLIGLARFIDGLCAANPQTGSSYISDISSIDKFANNMGIFHAFGGGGILIGFGFGFLFTSIGISPRGILKISFLIIIIDLIFVIFSLPESKTMLDTVEFDWSRAHPIGAFRYFKERPFLKNYLWLLFLNIMAAGCTIVVSQFYLKLRFNLSGSTIYALLLWCAIWQILAMGVALKILIQKYGNRKSLILGFVATFSANFAFIVAWNLWIIIIGTLGVIGIIAFTIIQSFFKDETPENEHGTLFGYLSFASNISHMITKYFYSYSFSYFTSGKLNLPQIPYFFASLFALVAIRFAMNLPDDKI</sequence>
<proteinExistence type="predicted"/>
<keyword evidence="3 6" id="KW-0812">Transmembrane</keyword>
<dbReference type="GO" id="GO:0022857">
    <property type="term" value="F:transmembrane transporter activity"/>
    <property type="evidence" value="ECO:0007669"/>
    <property type="project" value="InterPro"/>
</dbReference>
<dbReference type="InterPro" id="IPR001958">
    <property type="entry name" value="Tet-R_TetA/multi-R_MdtG-like"/>
</dbReference>
<feature type="transmembrane region" description="Helical" evidence="6">
    <location>
        <begin position="346"/>
        <end position="365"/>
    </location>
</feature>
<evidence type="ECO:0000256" key="4">
    <source>
        <dbReference type="ARBA" id="ARBA00022989"/>
    </source>
</evidence>
<evidence type="ECO:0000256" key="6">
    <source>
        <dbReference type="SAM" id="Phobius"/>
    </source>
</evidence>
<dbReference type="Gene3D" id="1.20.1250.20">
    <property type="entry name" value="MFS general substrate transporter like domains"/>
    <property type="match status" value="1"/>
</dbReference>
<feature type="transmembrane region" description="Helical" evidence="6">
    <location>
        <begin position="259"/>
        <end position="278"/>
    </location>
</feature>
<dbReference type="AlphaFoldDB" id="A0A9Q0RBB6"/>
<evidence type="ECO:0000313" key="8">
    <source>
        <dbReference type="EMBL" id="KAJ5073991.1"/>
    </source>
</evidence>
<feature type="transmembrane region" description="Helical" evidence="6">
    <location>
        <begin position="21"/>
        <end position="39"/>
    </location>
</feature>
<evidence type="ECO:0000259" key="7">
    <source>
        <dbReference type="PROSITE" id="PS50850"/>
    </source>
</evidence>
<dbReference type="EMBL" id="JAPDFW010000071">
    <property type="protein sequence ID" value="KAJ5073991.1"/>
    <property type="molecule type" value="Genomic_DNA"/>
</dbReference>
<protein>
    <submittedName>
        <fullName evidence="8">Tetracycline-efflux transporter</fullName>
    </submittedName>
</protein>
<dbReference type="InterPro" id="IPR036259">
    <property type="entry name" value="MFS_trans_sf"/>
</dbReference>
<feature type="transmembrane region" description="Helical" evidence="6">
    <location>
        <begin position="290"/>
        <end position="307"/>
    </location>
</feature>
<feature type="transmembrane region" description="Helical" evidence="6">
    <location>
        <begin position="381"/>
        <end position="399"/>
    </location>
</feature>
<keyword evidence="4 6" id="KW-1133">Transmembrane helix</keyword>
<dbReference type="PROSITE" id="PS50850">
    <property type="entry name" value="MFS"/>
    <property type="match status" value="1"/>
</dbReference>
<reference evidence="8" key="1">
    <citation type="submission" date="2022-10" db="EMBL/GenBank/DDBJ databases">
        <title>Novel sulphate-reducing endosymbionts in the free-living metamonad Anaeramoeba.</title>
        <authorList>
            <person name="Jerlstrom-Hultqvist J."/>
            <person name="Cepicka I."/>
            <person name="Gallot-Lavallee L."/>
            <person name="Salas-Leiva D."/>
            <person name="Curtis B.A."/>
            <person name="Zahonova K."/>
            <person name="Pipaliya S."/>
            <person name="Dacks J."/>
            <person name="Roger A.J."/>
        </authorList>
    </citation>
    <scope>NUCLEOTIDE SEQUENCE</scope>
    <source>
        <strain evidence="8">BMAN</strain>
    </source>
</reference>
<evidence type="ECO:0000256" key="5">
    <source>
        <dbReference type="ARBA" id="ARBA00023136"/>
    </source>
</evidence>
<keyword evidence="2" id="KW-0813">Transport</keyword>
<dbReference type="InterPro" id="IPR020846">
    <property type="entry name" value="MFS_dom"/>
</dbReference>
<dbReference type="OrthoDB" id="5296287at2759"/>
<evidence type="ECO:0000256" key="2">
    <source>
        <dbReference type="ARBA" id="ARBA00022448"/>
    </source>
</evidence>
<keyword evidence="9" id="KW-1185">Reference proteome</keyword>
<dbReference type="Pfam" id="PF07690">
    <property type="entry name" value="MFS_1"/>
    <property type="match status" value="1"/>
</dbReference>
<evidence type="ECO:0000256" key="1">
    <source>
        <dbReference type="ARBA" id="ARBA00004141"/>
    </source>
</evidence>
<organism evidence="8 9">
    <name type="scientific">Anaeramoeba ignava</name>
    <name type="common">Anaerobic marine amoeba</name>
    <dbReference type="NCBI Taxonomy" id="1746090"/>
    <lineage>
        <taxon>Eukaryota</taxon>
        <taxon>Metamonada</taxon>
        <taxon>Anaeramoebidae</taxon>
        <taxon>Anaeramoeba</taxon>
    </lineage>
</organism>
<evidence type="ECO:0000313" key="9">
    <source>
        <dbReference type="Proteomes" id="UP001149090"/>
    </source>
</evidence>
<accession>A0A9Q0RBB6</accession>
<comment type="subcellular location">
    <subcellularLocation>
        <location evidence="1">Membrane</location>
        <topology evidence="1">Multi-pass membrane protein</topology>
    </subcellularLocation>
</comment>
<comment type="caution">
    <text evidence="8">The sequence shown here is derived from an EMBL/GenBank/DDBJ whole genome shotgun (WGS) entry which is preliminary data.</text>
</comment>
<feature type="transmembrane region" description="Helical" evidence="6">
    <location>
        <begin position="171"/>
        <end position="191"/>
    </location>
</feature>
<keyword evidence="5 6" id="KW-0472">Membrane</keyword>
<feature type="transmembrane region" description="Helical" evidence="6">
    <location>
        <begin position="51"/>
        <end position="74"/>
    </location>
</feature>
<evidence type="ECO:0000256" key="3">
    <source>
        <dbReference type="ARBA" id="ARBA00022692"/>
    </source>
</evidence>
<dbReference type="Proteomes" id="UP001149090">
    <property type="component" value="Unassembled WGS sequence"/>
</dbReference>
<gene>
    <name evidence="8" type="ORF">M0811_08264</name>
</gene>
<dbReference type="OMA" id="NDIRISY"/>
<name>A0A9Q0RBB6_ANAIG</name>